<sequence>MEKDRREFLKIGGISVLGLSALPVFEALAQGQGPKAMPDPRALQAGQWAMVVDMKKCWEEQEKRQCKDCMDACHKIHNVPTIPDPKREIKWIWLEEYKHAFPDQANEYAPEHVKESPFLLLCNHCSNPPCVQVCPTKATFKRAEDGVVLMDFHRCIGCRYCMAGCPYGARSFNWGDPREYLDPQQINQAFPTRRKGVVEKCNFCAERLAEGLPPACVEACKAKALVYGDITDPESEVRKILAGQYTLRRKIALGTGPNVYYII</sequence>
<dbReference type="CDD" id="cd10551">
    <property type="entry name" value="PsrB"/>
    <property type="match status" value="1"/>
</dbReference>
<dbReference type="Proteomes" id="UP000184076">
    <property type="component" value="Unassembled WGS sequence"/>
</dbReference>
<dbReference type="AlphaFoldDB" id="A0A1M4W7A0"/>
<name>A0A1M4W7A0_9BACT</name>
<dbReference type="InterPro" id="IPR017900">
    <property type="entry name" value="4Fe4S_Fe_S_CS"/>
</dbReference>
<dbReference type="PANTHER" id="PTHR43177:SF3">
    <property type="entry name" value="PROTEIN NRFC HOMOLOG"/>
    <property type="match status" value="1"/>
</dbReference>
<evidence type="ECO:0000256" key="4">
    <source>
        <dbReference type="ARBA" id="ARBA00023014"/>
    </source>
</evidence>
<dbReference type="RefSeq" id="WP_073037183.1">
    <property type="nucleotide sequence ID" value="NZ_FQVB01000007.1"/>
</dbReference>
<dbReference type="Gene3D" id="3.30.70.20">
    <property type="match status" value="2"/>
</dbReference>
<dbReference type="Pfam" id="PF13247">
    <property type="entry name" value="Fer4_11"/>
    <property type="match status" value="2"/>
</dbReference>
<dbReference type="GO" id="GO:0046872">
    <property type="term" value="F:metal ion binding"/>
    <property type="evidence" value="ECO:0007669"/>
    <property type="project" value="UniProtKB-KW"/>
</dbReference>
<dbReference type="PROSITE" id="PS51318">
    <property type="entry name" value="TAT"/>
    <property type="match status" value="1"/>
</dbReference>
<gene>
    <name evidence="6" type="ORF">SAMN02745206_00795</name>
</gene>
<dbReference type="GO" id="GO:0051539">
    <property type="term" value="F:4 iron, 4 sulfur cluster binding"/>
    <property type="evidence" value="ECO:0007669"/>
    <property type="project" value="UniProtKB-KW"/>
</dbReference>
<keyword evidence="4" id="KW-0411">Iron-sulfur</keyword>
<dbReference type="InterPro" id="IPR050954">
    <property type="entry name" value="ET_IronSulfur_Cluster-Binding"/>
</dbReference>
<dbReference type="InterPro" id="IPR006311">
    <property type="entry name" value="TAT_signal"/>
</dbReference>
<keyword evidence="7" id="KW-1185">Reference proteome</keyword>
<evidence type="ECO:0000259" key="5">
    <source>
        <dbReference type="PROSITE" id="PS51379"/>
    </source>
</evidence>
<evidence type="ECO:0000313" key="6">
    <source>
        <dbReference type="EMBL" id="SHE77096.1"/>
    </source>
</evidence>
<reference evidence="7" key="1">
    <citation type="submission" date="2016-11" db="EMBL/GenBank/DDBJ databases">
        <authorList>
            <person name="Varghese N."/>
            <person name="Submissions S."/>
        </authorList>
    </citation>
    <scope>NUCLEOTIDE SEQUENCE [LARGE SCALE GENOMIC DNA]</scope>
    <source>
        <strain evidence="7">DSM 9756</strain>
    </source>
</reference>
<evidence type="ECO:0000256" key="3">
    <source>
        <dbReference type="ARBA" id="ARBA00023004"/>
    </source>
</evidence>
<dbReference type="NCBIfam" id="NF045797">
    <property type="entry name" value="DsrO"/>
    <property type="match status" value="1"/>
</dbReference>
<evidence type="ECO:0000313" key="7">
    <source>
        <dbReference type="Proteomes" id="UP000184076"/>
    </source>
</evidence>
<dbReference type="SUPFAM" id="SSF54862">
    <property type="entry name" value="4Fe-4S ferredoxins"/>
    <property type="match status" value="1"/>
</dbReference>
<dbReference type="EMBL" id="FQVB01000007">
    <property type="protein sequence ID" value="SHE77096.1"/>
    <property type="molecule type" value="Genomic_DNA"/>
</dbReference>
<dbReference type="InterPro" id="IPR054822">
    <property type="entry name" value="DsrO-like"/>
</dbReference>
<dbReference type="STRING" id="1121391.SAMN02745206_00795"/>
<dbReference type="PROSITE" id="PS00198">
    <property type="entry name" value="4FE4S_FER_1"/>
    <property type="match status" value="1"/>
</dbReference>
<evidence type="ECO:0000256" key="1">
    <source>
        <dbReference type="ARBA" id="ARBA00022485"/>
    </source>
</evidence>
<proteinExistence type="predicted"/>
<dbReference type="InterPro" id="IPR017896">
    <property type="entry name" value="4Fe4S_Fe-S-bd"/>
</dbReference>
<evidence type="ECO:0000256" key="2">
    <source>
        <dbReference type="ARBA" id="ARBA00022723"/>
    </source>
</evidence>
<accession>A0A1M4W7A0</accession>
<feature type="domain" description="4Fe-4S ferredoxin-type" evidence="5">
    <location>
        <begin position="146"/>
        <end position="175"/>
    </location>
</feature>
<organism evidence="6 7">
    <name type="scientific">Desulfacinum infernum DSM 9756</name>
    <dbReference type="NCBI Taxonomy" id="1121391"/>
    <lineage>
        <taxon>Bacteria</taxon>
        <taxon>Pseudomonadati</taxon>
        <taxon>Thermodesulfobacteriota</taxon>
        <taxon>Syntrophobacteria</taxon>
        <taxon>Syntrophobacterales</taxon>
        <taxon>Syntrophobacteraceae</taxon>
        <taxon>Desulfacinum</taxon>
    </lineage>
</organism>
<keyword evidence="3" id="KW-0408">Iron</keyword>
<dbReference type="PROSITE" id="PS51379">
    <property type="entry name" value="4FE4S_FER_2"/>
    <property type="match status" value="1"/>
</dbReference>
<keyword evidence="1" id="KW-0004">4Fe-4S</keyword>
<dbReference type="PANTHER" id="PTHR43177">
    <property type="entry name" value="PROTEIN NRFC"/>
    <property type="match status" value="1"/>
</dbReference>
<protein>
    <submittedName>
        <fullName evidence="6">Putative sulfite reductase-associated electron transfer protein DsrO</fullName>
    </submittedName>
</protein>
<keyword evidence="2" id="KW-0479">Metal-binding</keyword>
<dbReference type="OrthoDB" id="9789030at2"/>